<comment type="caution">
    <text evidence="1">The sequence shown here is derived from an EMBL/GenBank/DDBJ whole genome shotgun (WGS) entry which is preliminary data.</text>
</comment>
<name>A0A849C3R6_9NOCA</name>
<sequence>MPLTVRAAFEAELATARSTSDLDTMWRALERAHILSQEWPWPHTRSHWHMFVLALRTRDRREALGQALRLAVAGVGSSVGRVPIGNTGRAAVGITAPMPIPEDLARILAEGRRESAVQG</sequence>
<evidence type="ECO:0000313" key="1">
    <source>
        <dbReference type="EMBL" id="NNH70417.1"/>
    </source>
</evidence>
<keyword evidence="2" id="KW-1185">Reference proteome</keyword>
<evidence type="ECO:0000313" key="2">
    <source>
        <dbReference type="Proteomes" id="UP000586827"/>
    </source>
</evidence>
<dbReference type="InterPro" id="IPR022172">
    <property type="entry name" value="DUF3703"/>
</dbReference>
<proteinExistence type="predicted"/>
<dbReference type="Pfam" id="PF12487">
    <property type="entry name" value="DUF3703"/>
    <property type="match status" value="1"/>
</dbReference>
<protein>
    <submittedName>
        <fullName evidence="1">DUF3703 domain-containing protein</fullName>
    </submittedName>
</protein>
<organism evidence="1 2">
    <name type="scientific">Nocardia uniformis</name>
    <dbReference type="NCBI Taxonomy" id="53432"/>
    <lineage>
        <taxon>Bacteria</taxon>
        <taxon>Bacillati</taxon>
        <taxon>Actinomycetota</taxon>
        <taxon>Actinomycetes</taxon>
        <taxon>Mycobacteriales</taxon>
        <taxon>Nocardiaceae</taxon>
        <taxon>Nocardia</taxon>
    </lineage>
</organism>
<dbReference type="Proteomes" id="UP000586827">
    <property type="component" value="Unassembled WGS sequence"/>
</dbReference>
<reference evidence="1 2" key="1">
    <citation type="submission" date="2020-05" db="EMBL/GenBank/DDBJ databases">
        <title>MicrobeNet Type strains.</title>
        <authorList>
            <person name="Nicholson A.C."/>
        </authorList>
    </citation>
    <scope>NUCLEOTIDE SEQUENCE [LARGE SCALE GENOMIC DNA]</scope>
    <source>
        <strain evidence="1 2">JCM 3224</strain>
    </source>
</reference>
<dbReference type="EMBL" id="JABELX010000004">
    <property type="protein sequence ID" value="NNH70417.1"/>
    <property type="molecule type" value="Genomic_DNA"/>
</dbReference>
<dbReference type="AlphaFoldDB" id="A0A849C3R6"/>
<gene>
    <name evidence="1" type="ORF">HLB23_11180</name>
</gene>
<accession>A0A849C3R6</accession>